<name>A0A517XSV8_9BACT</name>
<accession>A0A517XSV8</accession>
<organism evidence="1 2">
    <name type="scientific">Urbifossiella limnaea</name>
    <dbReference type="NCBI Taxonomy" id="2528023"/>
    <lineage>
        <taxon>Bacteria</taxon>
        <taxon>Pseudomonadati</taxon>
        <taxon>Planctomycetota</taxon>
        <taxon>Planctomycetia</taxon>
        <taxon>Gemmatales</taxon>
        <taxon>Gemmataceae</taxon>
        <taxon>Urbifossiella</taxon>
    </lineage>
</organism>
<gene>
    <name evidence="1" type="ORF">ETAA1_25290</name>
</gene>
<protein>
    <submittedName>
        <fullName evidence="1">Uncharacterized protein</fullName>
    </submittedName>
</protein>
<dbReference type="EMBL" id="CP036273">
    <property type="protein sequence ID" value="QDU20574.1"/>
    <property type="molecule type" value="Genomic_DNA"/>
</dbReference>
<proteinExistence type="predicted"/>
<dbReference type="RefSeq" id="WP_145238370.1">
    <property type="nucleotide sequence ID" value="NZ_CP036273.1"/>
</dbReference>
<dbReference type="Proteomes" id="UP000319576">
    <property type="component" value="Chromosome"/>
</dbReference>
<dbReference type="KEGG" id="uli:ETAA1_25290"/>
<reference evidence="1 2" key="1">
    <citation type="submission" date="2019-02" db="EMBL/GenBank/DDBJ databases">
        <title>Deep-cultivation of Planctomycetes and their phenomic and genomic characterization uncovers novel biology.</title>
        <authorList>
            <person name="Wiegand S."/>
            <person name="Jogler M."/>
            <person name="Boedeker C."/>
            <person name="Pinto D."/>
            <person name="Vollmers J."/>
            <person name="Rivas-Marin E."/>
            <person name="Kohn T."/>
            <person name="Peeters S.H."/>
            <person name="Heuer A."/>
            <person name="Rast P."/>
            <person name="Oberbeckmann S."/>
            <person name="Bunk B."/>
            <person name="Jeske O."/>
            <person name="Meyerdierks A."/>
            <person name="Storesund J.E."/>
            <person name="Kallscheuer N."/>
            <person name="Luecker S."/>
            <person name="Lage O.M."/>
            <person name="Pohl T."/>
            <person name="Merkel B.J."/>
            <person name="Hornburger P."/>
            <person name="Mueller R.-W."/>
            <person name="Bruemmer F."/>
            <person name="Labrenz M."/>
            <person name="Spormann A.M."/>
            <person name="Op den Camp H."/>
            <person name="Overmann J."/>
            <person name="Amann R."/>
            <person name="Jetten M.S.M."/>
            <person name="Mascher T."/>
            <person name="Medema M.H."/>
            <person name="Devos D.P."/>
            <person name="Kaster A.-K."/>
            <person name="Ovreas L."/>
            <person name="Rohde M."/>
            <person name="Galperin M.Y."/>
            <person name="Jogler C."/>
        </authorList>
    </citation>
    <scope>NUCLEOTIDE SEQUENCE [LARGE SCALE GENOMIC DNA]</scope>
    <source>
        <strain evidence="1 2">ETA_A1</strain>
    </source>
</reference>
<keyword evidence="2" id="KW-1185">Reference proteome</keyword>
<evidence type="ECO:0000313" key="1">
    <source>
        <dbReference type="EMBL" id="QDU20574.1"/>
    </source>
</evidence>
<sequence length="99" mass="11021">MSQYSITLSPNAWEHRPKAFKMQEKDWQTAAEVVRRRGYSPSAFAGLDRRSTKLFGELLGQALEQGTVPRGTHDMLGRLHTFLAGAGAGGFVITRGWAW</sequence>
<evidence type="ECO:0000313" key="2">
    <source>
        <dbReference type="Proteomes" id="UP000319576"/>
    </source>
</evidence>
<dbReference type="AlphaFoldDB" id="A0A517XSV8"/>